<dbReference type="Gene3D" id="1.10.150.240">
    <property type="entry name" value="Putative phosphatase, domain 2"/>
    <property type="match status" value="1"/>
</dbReference>
<dbReference type="InterPro" id="IPR023214">
    <property type="entry name" value="HAD_sf"/>
</dbReference>
<proteinExistence type="predicted"/>
<evidence type="ECO:0000313" key="2">
    <source>
        <dbReference type="Proteomes" id="UP000037136"/>
    </source>
</evidence>
<dbReference type="SUPFAM" id="SSF56784">
    <property type="entry name" value="HAD-like"/>
    <property type="match status" value="1"/>
</dbReference>
<dbReference type="InterPro" id="IPR023198">
    <property type="entry name" value="PGP-like_dom2"/>
</dbReference>
<sequence>MAETLLSRPILTTDAAISSSNMSHPKVLLFDIGGVCVASPFQAILDYETSLGIPPGWVNYSISQSSPNGFWHRLERGEIPLDAVFFDGFNKNLHDPVLWKNFYERERAKHPHLVQKLPPLPTLDGEWLFNEMMLTSQAPDPWMLPALQTLRESDEYILAALSNTVIFPPGHKLHESGYLNHSLRQLFDVFISSAHVGLRKPDPAVYQLAVATIDKYAKENAASERGRRCGWERGIKAHDILFLDDIGENLKVAAAQGFRTIRVSLGRAYEAVEKLEQVTGLWLQGFNRKPLLSASKAKI</sequence>
<dbReference type="SFLD" id="SFLDG01129">
    <property type="entry name" value="C1.5:_HAD__Beta-PGM__Phosphata"/>
    <property type="match status" value="1"/>
</dbReference>
<comment type="caution">
    <text evidence="1">The sequence shown here is derived from an EMBL/GenBank/DDBJ whole genome shotgun (WGS) entry which is preliminary data.</text>
</comment>
<name>A0A2A9P8X6_OPHUN</name>
<dbReference type="PANTHER" id="PTHR47829">
    <property type="entry name" value="HYDROLASE, PUTATIVE (AFU_ORTHOLOGUE AFUA_1G12880)-RELATED"/>
    <property type="match status" value="1"/>
</dbReference>
<dbReference type="Gene3D" id="3.40.50.1000">
    <property type="entry name" value="HAD superfamily/HAD-like"/>
    <property type="match status" value="1"/>
</dbReference>
<dbReference type="OrthoDB" id="1694274at2759"/>
<dbReference type="Proteomes" id="UP000037136">
    <property type="component" value="Unassembled WGS sequence"/>
</dbReference>
<dbReference type="InterPro" id="IPR052898">
    <property type="entry name" value="ACAD10-like"/>
</dbReference>
<reference evidence="1 2" key="1">
    <citation type="journal article" date="2015" name="BMC Genomics">
        <title>Gene expression during zombie ant biting behavior reflects the complexity underlying fungal parasitic behavioral manipulation.</title>
        <authorList>
            <person name="de Bekker C."/>
            <person name="Ohm R.A."/>
            <person name="Loreto R.G."/>
            <person name="Sebastian A."/>
            <person name="Albert I."/>
            <person name="Merrow M."/>
            <person name="Brachmann A."/>
            <person name="Hughes D.P."/>
        </authorList>
    </citation>
    <scope>NUCLEOTIDE SEQUENCE [LARGE SCALE GENOMIC DNA]</scope>
    <source>
        <strain evidence="1 2">SC16a</strain>
    </source>
</reference>
<dbReference type="InterPro" id="IPR036412">
    <property type="entry name" value="HAD-like_sf"/>
</dbReference>
<dbReference type="STRING" id="268505.A0A2A9P8X6"/>
<protein>
    <submittedName>
        <fullName evidence="1">Uncharacterized protein</fullName>
    </submittedName>
</protein>
<gene>
    <name evidence="1" type="ORF">XA68_15256</name>
</gene>
<dbReference type="CDD" id="cd02603">
    <property type="entry name" value="HAD_sEH-N_like"/>
    <property type="match status" value="1"/>
</dbReference>
<keyword evidence="2" id="KW-1185">Reference proteome</keyword>
<dbReference type="EMBL" id="LAZP02000429">
    <property type="protein sequence ID" value="PFH57286.1"/>
    <property type="molecule type" value="Genomic_DNA"/>
</dbReference>
<dbReference type="SFLD" id="SFLDS00003">
    <property type="entry name" value="Haloacid_Dehalogenase"/>
    <property type="match status" value="1"/>
</dbReference>
<evidence type="ECO:0000313" key="1">
    <source>
        <dbReference type="EMBL" id="PFH57286.1"/>
    </source>
</evidence>
<reference evidence="1 2" key="2">
    <citation type="journal article" date="2017" name="Sci. Rep.">
        <title>Ant-infecting Ophiocordyceps genomes reveal a high diversity of potential behavioral manipulation genes and a possible major role for enterotoxins.</title>
        <authorList>
            <person name="de Bekker C."/>
            <person name="Ohm R.A."/>
            <person name="Evans H.C."/>
            <person name="Brachmann A."/>
            <person name="Hughes D.P."/>
        </authorList>
    </citation>
    <scope>NUCLEOTIDE SEQUENCE [LARGE SCALE GENOMIC DNA]</scope>
    <source>
        <strain evidence="1 2">SC16a</strain>
    </source>
</reference>
<organism evidence="1 2">
    <name type="scientific">Ophiocordyceps unilateralis</name>
    <name type="common">Zombie-ant fungus</name>
    <name type="synonym">Torrubia unilateralis</name>
    <dbReference type="NCBI Taxonomy" id="268505"/>
    <lineage>
        <taxon>Eukaryota</taxon>
        <taxon>Fungi</taxon>
        <taxon>Dikarya</taxon>
        <taxon>Ascomycota</taxon>
        <taxon>Pezizomycotina</taxon>
        <taxon>Sordariomycetes</taxon>
        <taxon>Hypocreomycetidae</taxon>
        <taxon>Hypocreales</taxon>
        <taxon>Ophiocordycipitaceae</taxon>
        <taxon>Ophiocordyceps</taxon>
    </lineage>
</organism>
<accession>A0A2A9P8X6</accession>
<dbReference type="PANTHER" id="PTHR47829:SF1">
    <property type="entry name" value="HAD FAMILY PHOSPHATASE"/>
    <property type="match status" value="1"/>
</dbReference>
<dbReference type="AlphaFoldDB" id="A0A2A9P8X6"/>